<evidence type="ECO:0000256" key="7">
    <source>
        <dbReference type="ARBA" id="ARBA00066366"/>
    </source>
</evidence>
<dbReference type="Gramene" id="TraesCS7B03G0369400.1">
    <property type="protein sequence ID" value="TraesCS7B03G0369400.1.CDS"/>
    <property type="gene ID" value="TraesCS7B03G0369400"/>
</dbReference>
<dbReference type="CDD" id="cd02440">
    <property type="entry name" value="AdoMet_MTases"/>
    <property type="match status" value="1"/>
</dbReference>
<dbReference type="InterPro" id="IPR029063">
    <property type="entry name" value="SAM-dependent_MTases_sf"/>
</dbReference>
<organism evidence="9">
    <name type="scientific">Triticum aestivum</name>
    <name type="common">Wheat</name>
    <dbReference type="NCBI Taxonomy" id="4565"/>
    <lineage>
        <taxon>Eukaryota</taxon>
        <taxon>Viridiplantae</taxon>
        <taxon>Streptophyta</taxon>
        <taxon>Embryophyta</taxon>
        <taxon>Tracheophyta</taxon>
        <taxon>Spermatophyta</taxon>
        <taxon>Magnoliopsida</taxon>
        <taxon>Liliopsida</taxon>
        <taxon>Poales</taxon>
        <taxon>Poaceae</taxon>
        <taxon>BOP clade</taxon>
        <taxon>Pooideae</taxon>
        <taxon>Triticodae</taxon>
        <taxon>Triticeae</taxon>
        <taxon>Triticinae</taxon>
        <taxon>Triticum</taxon>
    </lineage>
</organism>
<dbReference type="Gramene" id="TraesROB_scaffold_003391_01G000300.1">
    <property type="protein sequence ID" value="TraesROB_scaffold_003391_01G000300.1"/>
    <property type="gene ID" value="TraesROB_scaffold_003391_01G000300"/>
</dbReference>
<proteinExistence type="inferred from homology"/>
<keyword evidence="3" id="KW-0949">S-adenosyl-L-methionine</keyword>
<dbReference type="EC" id="2.1.1.175" evidence="7"/>
<dbReference type="InterPro" id="IPR050362">
    <property type="entry name" value="Cation-dep_OMT"/>
</dbReference>
<evidence type="ECO:0000256" key="3">
    <source>
        <dbReference type="ARBA" id="ARBA00022691"/>
    </source>
</evidence>
<sequence>MVLLYKALVGGSMVHQPRQRLVDIYRHVEAVGGRTLDRTNSFLPTTPGTTSPSRAMAPSGDNTVANVHSGIDSTNKTLLKSDALYTYILDTTVFPREHECMRDLRLITDKHPWGYMQSSSDEAQLLGMLIKMAGAKKTIEVGVFTGYSLLATALALPEDGKVVAIDTDRECYEVGRPFIEKAGMAHKVDFREGTGLERLDELLVEDDGAASYDFAFVDADKPNYVRYHEQLLKLVRVGGTIIYDNTLWGGTVALPAGTPMSDLDTRFSAALRDLNAKLAADPRIEVCQLAIADGVTICRRIV</sequence>
<feature type="region of interest" description="Disordered" evidence="8">
    <location>
        <begin position="38"/>
        <end position="59"/>
    </location>
</feature>
<evidence type="ECO:0000256" key="2">
    <source>
        <dbReference type="ARBA" id="ARBA00022679"/>
    </source>
</evidence>
<dbReference type="Gramene" id="TraesCS7B02G135900.1">
    <property type="protein sequence ID" value="TraesCS7B02G135900.1"/>
    <property type="gene ID" value="TraesCS7B02G135900"/>
</dbReference>
<evidence type="ECO:0000256" key="5">
    <source>
        <dbReference type="ARBA" id="ARBA00023453"/>
    </source>
</evidence>
<dbReference type="PaxDb" id="4565-Traes_7AS_21A6B2E11.1"/>
<reference evidence="9" key="1">
    <citation type="submission" date="2018-08" db="EMBL/GenBank/DDBJ databases">
        <authorList>
            <person name="Rossello M."/>
        </authorList>
    </citation>
    <scope>NUCLEOTIDE SEQUENCE [LARGE SCALE GENOMIC DNA]</scope>
    <source>
        <strain evidence="9">cv. Chinese Spring</strain>
    </source>
</reference>
<dbReference type="GO" id="GO:0032259">
    <property type="term" value="P:methylation"/>
    <property type="evidence" value="ECO:0007669"/>
    <property type="project" value="UniProtKB-KW"/>
</dbReference>
<dbReference type="GO" id="GO:0046872">
    <property type="term" value="F:metal ion binding"/>
    <property type="evidence" value="ECO:0007669"/>
    <property type="project" value="UniProtKB-KW"/>
</dbReference>
<gene>
    <name evidence="9" type="primary">LOC123157223</name>
</gene>
<dbReference type="EnsemblPlants" id="TraesCS7B02G135900.1">
    <property type="protein sequence ID" value="TraesCS7B02G135900.1"/>
    <property type="gene ID" value="TraesCS7B02G135900"/>
</dbReference>
<dbReference type="PROSITE" id="PS51682">
    <property type="entry name" value="SAM_OMT_I"/>
    <property type="match status" value="1"/>
</dbReference>
<dbReference type="Pfam" id="PF01596">
    <property type="entry name" value="Methyltransf_3"/>
    <property type="match status" value="1"/>
</dbReference>
<dbReference type="Gramene" id="TraesCLE_scaffold_000374_01G000300.1">
    <property type="protein sequence ID" value="TraesCLE_scaffold_000374_01G000300.1"/>
    <property type="gene ID" value="TraesCLE_scaffold_000374_01G000300"/>
</dbReference>
<dbReference type="GO" id="GO:0008757">
    <property type="term" value="F:S-adenosylmethionine-dependent methyltransferase activity"/>
    <property type="evidence" value="ECO:0000318"/>
    <property type="project" value="GO_Central"/>
</dbReference>
<dbReference type="Gene3D" id="3.40.50.150">
    <property type="entry name" value="Vaccinia Virus protein VP39"/>
    <property type="match status" value="1"/>
</dbReference>
<dbReference type="GeneID" id="123157223"/>
<evidence type="ECO:0000256" key="4">
    <source>
        <dbReference type="ARBA" id="ARBA00022723"/>
    </source>
</evidence>
<dbReference type="RefSeq" id="XP_044431413.1">
    <property type="nucleotide sequence ID" value="XM_044575478.1"/>
</dbReference>
<dbReference type="SUPFAM" id="SSF53335">
    <property type="entry name" value="S-adenosyl-L-methionine-dependent methyltransferases"/>
    <property type="match status" value="1"/>
</dbReference>
<evidence type="ECO:0000256" key="8">
    <source>
        <dbReference type="SAM" id="MobiDB-lite"/>
    </source>
</evidence>
<dbReference type="OrthoDB" id="10251242at2759"/>
<evidence type="ECO:0000256" key="1">
    <source>
        <dbReference type="ARBA" id="ARBA00022603"/>
    </source>
</evidence>
<reference evidence="9" key="2">
    <citation type="submission" date="2018-10" db="UniProtKB">
        <authorList>
            <consortium name="EnsemblPlants"/>
        </authorList>
    </citation>
    <scope>IDENTIFICATION</scope>
</reference>
<dbReference type="GO" id="GO:0008171">
    <property type="term" value="F:O-methyltransferase activity"/>
    <property type="evidence" value="ECO:0007669"/>
    <property type="project" value="InterPro"/>
</dbReference>
<dbReference type="PANTHER" id="PTHR10509">
    <property type="entry name" value="O-METHYLTRANSFERASE-RELATED"/>
    <property type="match status" value="1"/>
</dbReference>
<dbReference type="FunFam" id="3.40.50.150:FF:000147">
    <property type="entry name" value="Caffeoyl-CoA O-methyltransferase 1"/>
    <property type="match status" value="1"/>
</dbReference>
<dbReference type="Proteomes" id="UP000019116">
    <property type="component" value="Chromosome 7B"/>
</dbReference>
<keyword evidence="10" id="KW-1185">Reference proteome</keyword>
<accession>A0A3B6SI45</accession>
<dbReference type="Gramene" id="TraesWEE_scaffold_016199_01G000100.1">
    <property type="protein sequence ID" value="TraesWEE_scaffold_016199_01G000100.1"/>
    <property type="gene ID" value="TraesWEE_scaffold_016199_01G000100"/>
</dbReference>
<keyword evidence="1" id="KW-0489">Methyltransferase</keyword>
<dbReference type="Gramene" id="TraesCAD_scaffold_002297_01G000300.1">
    <property type="protein sequence ID" value="TraesCAD_scaffold_002297_01G000300.1"/>
    <property type="gene ID" value="TraesCAD_scaffold_002297_01G000300"/>
</dbReference>
<name>A0A3B6SI45_WHEAT</name>
<dbReference type="OMA" id="ERIEVCQ"/>
<evidence type="ECO:0000313" key="9">
    <source>
        <dbReference type="EnsemblPlants" id="TraesCS7B02G135900.1"/>
    </source>
</evidence>
<dbReference type="AlphaFoldDB" id="A0A3B6SI45"/>
<dbReference type="Gramene" id="TraesKAR7B01G0122230.1">
    <property type="protein sequence ID" value="cds.TraesKAR7B01G0122230.1"/>
    <property type="gene ID" value="TraesKAR7B01G0122230"/>
</dbReference>
<dbReference type="SMR" id="A0A3B6SI45"/>
<keyword evidence="4" id="KW-0479">Metal-binding</keyword>
<dbReference type="InterPro" id="IPR002935">
    <property type="entry name" value="SAM_O-MeTrfase"/>
</dbReference>
<keyword evidence="2" id="KW-0808">Transferase</keyword>
<dbReference type="PANTHER" id="PTHR10509:SF66">
    <property type="entry name" value="TRICIN SYNTHASE 1"/>
    <property type="match status" value="1"/>
</dbReference>
<dbReference type="STRING" id="4565.A0A3B6SI45"/>
<comment type="similarity">
    <text evidence="5">Belongs to the class I-like SAM-binding methyltransferase superfamily. Cation-dependent O-methyltransferase family.</text>
</comment>
<protein>
    <recommendedName>
        <fullName evidence="7">tricin synthase</fullName>
        <ecNumber evidence="7">2.1.1.175</ecNumber>
    </recommendedName>
</protein>
<evidence type="ECO:0000313" key="10">
    <source>
        <dbReference type="Proteomes" id="UP000019116"/>
    </source>
</evidence>
<feature type="compositionally biased region" description="Polar residues" evidence="8">
    <location>
        <begin position="38"/>
        <end position="53"/>
    </location>
</feature>
<comment type="catalytic activity">
    <reaction evidence="6">
        <text>tricetin + 2 S-adenosyl-L-methionine = 3',5'-di-O-methyltricetin + 2 S-adenosyl-L-homocysteine + 2 H(+)</text>
        <dbReference type="Rhea" id="RHEA:32347"/>
        <dbReference type="ChEBI" id="CHEBI:15378"/>
        <dbReference type="ChEBI" id="CHEBI:57856"/>
        <dbReference type="ChEBI" id="CHEBI:59789"/>
        <dbReference type="ChEBI" id="CHEBI:60016"/>
        <dbReference type="ChEBI" id="CHEBI:60045"/>
        <dbReference type="EC" id="2.1.1.175"/>
    </reaction>
</comment>
<evidence type="ECO:0000256" key="6">
    <source>
        <dbReference type="ARBA" id="ARBA00051549"/>
    </source>
</evidence>